<name>A0AAD9U3W6_9ROSI</name>
<evidence type="ECO:0000313" key="3">
    <source>
        <dbReference type="Proteomes" id="UP001280121"/>
    </source>
</evidence>
<dbReference type="Proteomes" id="UP001280121">
    <property type="component" value="Unassembled WGS sequence"/>
</dbReference>
<dbReference type="AlphaFoldDB" id="A0AAD9U3W6"/>
<proteinExistence type="predicted"/>
<reference evidence="2" key="1">
    <citation type="journal article" date="2023" name="Plant J.">
        <title>Genome sequences and population genomics provide insights into the demographic history, inbreeding, and mutation load of two 'living fossil' tree species of Dipteronia.</title>
        <authorList>
            <person name="Feng Y."/>
            <person name="Comes H.P."/>
            <person name="Chen J."/>
            <person name="Zhu S."/>
            <person name="Lu R."/>
            <person name="Zhang X."/>
            <person name="Li P."/>
            <person name="Qiu J."/>
            <person name="Olsen K.M."/>
            <person name="Qiu Y."/>
        </authorList>
    </citation>
    <scope>NUCLEOTIDE SEQUENCE</scope>
    <source>
        <strain evidence="2">KIB01</strain>
    </source>
</reference>
<organism evidence="2 3">
    <name type="scientific">Dipteronia dyeriana</name>
    <dbReference type="NCBI Taxonomy" id="168575"/>
    <lineage>
        <taxon>Eukaryota</taxon>
        <taxon>Viridiplantae</taxon>
        <taxon>Streptophyta</taxon>
        <taxon>Embryophyta</taxon>
        <taxon>Tracheophyta</taxon>
        <taxon>Spermatophyta</taxon>
        <taxon>Magnoliopsida</taxon>
        <taxon>eudicotyledons</taxon>
        <taxon>Gunneridae</taxon>
        <taxon>Pentapetalae</taxon>
        <taxon>rosids</taxon>
        <taxon>malvids</taxon>
        <taxon>Sapindales</taxon>
        <taxon>Sapindaceae</taxon>
        <taxon>Hippocastanoideae</taxon>
        <taxon>Acereae</taxon>
        <taxon>Dipteronia</taxon>
    </lineage>
</organism>
<feature type="chain" id="PRO_5042209616" evidence="1">
    <location>
        <begin position="25"/>
        <end position="213"/>
    </location>
</feature>
<protein>
    <submittedName>
        <fullName evidence="2">Uncharacterized protein</fullName>
    </submittedName>
</protein>
<keyword evidence="3" id="KW-1185">Reference proteome</keyword>
<sequence>MASVHVIASLTAILLFFHPMTTTSDFLSPLLSPIIDDVCKKMECGKGKCKASSVNSSFIPECECDPGWMQTPSQHADDFLKFLPCIVPNCTIDTACTAAPSPVQDKATKTNGSIFDPCYWTDCGGGSCNKTSPFTYNCECAEGYFNLFNVSAFSCFKECSIGMDCANLGISMPNKTTTPAPALADNGNNQAGPNYLRNYRWLIVLVMSLAMLQ</sequence>
<evidence type="ECO:0000256" key="1">
    <source>
        <dbReference type="SAM" id="SignalP"/>
    </source>
</evidence>
<dbReference type="EMBL" id="JANJYI010000006">
    <property type="protein sequence ID" value="KAK2647083.1"/>
    <property type="molecule type" value="Genomic_DNA"/>
</dbReference>
<gene>
    <name evidence="2" type="ORF">Ddye_022278</name>
</gene>
<comment type="caution">
    <text evidence="2">The sequence shown here is derived from an EMBL/GenBank/DDBJ whole genome shotgun (WGS) entry which is preliminary data.</text>
</comment>
<keyword evidence="1" id="KW-0732">Signal</keyword>
<dbReference type="PANTHER" id="PTHR33881:SF7">
    <property type="entry name" value="NEUROGENIC LOCUS NOTCH-LIKE PROTEIN"/>
    <property type="match status" value="1"/>
</dbReference>
<dbReference type="PANTHER" id="PTHR33881">
    <property type="entry name" value="NEUROGENIC LOCUS NOTCH-LIKE PROTEIN"/>
    <property type="match status" value="1"/>
</dbReference>
<accession>A0AAD9U3W6</accession>
<evidence type="ECO:0000313" key="2">
    <source>
        <dbReference type="EMBL" id="KAK2647083.1"/>
    </source>
</evidence>
<feature type="signal peptide" evidence="1">
    <location>
        <begin position="1"/>
        <end position="24"/>
    </location>
</feature>